<keyword evidence="3" id="KW-1185">Reference proteome</keyword>
<feature type="region of interest" description="Disordered" evidence="1">
    <location>
        <begin position="257"/>
        <end position="277"/>
    </location>
</feature>
<reference evidence="2 3" key="1">
    <citation type="submission" date="2023-12" db="EMBL/GenBank/DDBJ databases">
        <title>Amycolatopsis sp. V23-08.</title>
        <authorList>
            <person name="Somphong A."/>
        </authorList>
    </citation>
    <scope>NUCLEOTIDE SEQUENCE [LARGE SCALE GENOMIC DNA]</scope>
    <source>
        <strain evidence="2 3">V23-08</strain>
    </source>
</reference>
<dbReference type="Proteomes" id="UP001304298">
    <property type="component" value="Unassembled WGS sequence"/>
</dbReference>
<dbReference type="RefSeq" id="WP_323326579.1">
    <property type="nucleotide sequence ID" value="NZ_JAYFSI010000002.1"/>
</dbReference>
<name>A0ABU5R2P9_9PSEU</name>
<proteinExistence type="predicted"/>
<feature type="compositionally biased region" description="Pro residues" evidence="1">
    <location>
        <begin position="266"/>
        <end position="277"/>
    </location>
</feature>
<comment type="caution">
    <text evidence="2">The sequence shown here is derived from an EMBL/GenBank/DDBJ whole genome shotgun (WGS) entry which is preliminary data.</text>
</comment>
<sequence length="277" mass="30995">MRTVEILPTITDLLPGQAHGKACACCGRKFSQVRTRREHVGFSDTGSKVYACATCPGADRPYTLRQPWCRADKRPALLVRRHDTAANIVHAKIVRVEPSGQATSSTRALIYFNPRSRRAFELTAARTESLGQWLLSLSADVSRVDAEERRENSTDEQPKVTIRGSNVRSLQERRDRRSVSEAPTLDLKLKVATEYEGELVDSLTTAFLDLEKKFGTRALFIGMDSYFSADAAPTARARRAVPEYFRRIDRVLLSVGITPPRKPESRPFPAPPPRTRG</sequence>
<evidence type="ECO:0008006" key="4">
    <source>
        <dbReference type="Google" id="ProtNLM"/>
    </source>
</evidence>
<accession>A0ABU5R2P9</accession>
<dbReference type="EMBL" id="JAYFSI010000002">
    <property type="protein sequence ID" value="MEA5360438.1"/>
    <property type="molecule type" value="Genomic_DNA"/>
</dbReference>
<organism evidence="2 3">
    <name type="scientific">Amycolatopsis heterodermiae</name>
    <dbReference type="NCBI Taxonomy" id="3110235"/>
    <lineage>
        <taxon>Bacteria</taxon>
        <taxon>Bacillati</taxon>
        <taxon>Actinomycetota</taxon>
        <taxon>Actinomycetes</taxon>
        <taxon>Pseudonocardiales</taxon>
        <taxon>Pseudonocardiaceae</taxon>
        <taxon>Amycolatopsis</taxon>
    </lineage>
</organism>
<evidence type="ECO:0000256" key="1">
    <source>
        <dbReference type="SAM" id="MobiDB-lite"/>
    </source>
</evidence>
<evidence type="ECO:0000313" key="3">
    <source>
        <dbReference type="Proteomes" id="UP001304298"/>
    </source>
</evidence>
<protein>
    <recommendedName>
        <fullName evidence="4">PH domain-containing protein</fullName>
    </recommendedName>
</protein>
<evidence type="ECO:0000313" key="2">
    <source>
        <dbReference type="EMBL" id="MEA5360438.1"/>
    </source>
</evidence>
<gene>
    <name evidence="2" type="ORF">VA596_12905</name>
</gene>